<dbReference type="InterPro" id="IPR028037">
    <property type="entry name" value="Antitoxin_Rv0909/MT0933"/>
</dbReference>
<evidence type="ECO:0000313" key="3">
    <source>
        <dbReference type="EMBL" id="MBH5338856.1"/>
    </source>
</evidence>
<dbReference type="EMBL" id="JACYXC010000025">
    <property type="protein sequence ID" value="MBH5338856.1"/>
    <property type="molecule type" value="Genomic_DNA"/>
</dbReference>
<evidence type="ECO:0000256" key="1">
    <source>
        <dbReference type="SAM" id="MobiDB-lite"/>
    </source>
</evidence>
<comment type="caution">
    <text evidence="2">The sequence shown here is derived from an EMBL/GenBank/DDBJ whole genome shotgun (WGS) entry which is preliminary data.</text>
</comment>
<protein>
    <submittedName>
        <fullName evidence="2">Antitoxin</fullName>
    </submittedName>
</protein>
<gene>
    <name evidence="2" type="ORF">IHE55_07260</name>
    <name evidence="3" type="ORF">IHE55_30430</name>
</gene>
<dbReference type="Proteomes" id="UP000807371">
    <property type="component" value="Unassembled WGS sequence"/>
</dbReference>
<keyword evidence="4" id="KW-1185">Reference proteome</keyword>
<reference evidence="2 4" key="1">
    <citation type="submission" date="2020-09" db="EMBL/GenBank/DDBJ databases">
        <title>Biosynthesis of the nuclear factor of activated T cells inhibitor NFAT-133 and its congeners in Streptomyces pactum.</title>
        <authorList>
            <person name="Zhou W."/>
            <person name="Posri P."/>
            <person name="Abugrain M.E."/>
            <person name="Weisberg A.J."/>
            <person name="Chang J.H."/>
            <person name="Mahmud T."/>
        </authorList>
    </citation>
    <scope>NUCLEOTIDE SEQUENCE [LARGE SCALE GENOMIC DNA]</scope>
    <source>
        <strain evidence="2 4">ATCC 27456</strain>
    </source>
</reference>
<sequence>MDSMKNLMNKVSGTAREHPDQTGRGIDRMSEEADRRTGGKYSGHIDKGADRARRSFGGHGGGGRHGGGTGDDRGGGPAA</sequence>
<dbReference type="EMBL" id="JACYXC010000001">
    <property type="protein sequence ID" value="MBH5334610.1"/>
    <property type="molecule type" value="Genomic_DNA"/>
</dbReference>
<feature type="compositionally biased region" description="Gly residues" evidence="1">
    <location>
        <begin position="57"/>
        <end position="69"/>
    </location>
</feature>
<evidence type="ECO:0000313" key="2">
    <source>
        <dbReference type="EMBL" id="MBH5334610.1"/>
    </source>
</evidence>
<dbReference type="Pfam" id="PF14013">
    <property type="entry name" value="MT0933_antitox"/>
    <property type="match status" value="1"/>
</dbReference>
<organism evidence="2 4">
    <name type="scientific">Streptomyces pactum</name>
    <dbReference type="NCBI Taxonomy" id="68249"/>
    <lineage>
        <taxon>Bacteria</taxon>
        <taxon>Bacillati</taxon>
        <taxon>Actinomycetota</taxon>
        <taxon>Actinomycetes</taxon>
        <taxon>Kitasatosporales</taxon>
        <taxon>Streptomycetaceae</taxon>
        <taxon>Streptomyces</taxon>
    </lineage>
</organism>
<feature type="region of interest" description="Disordered" evidence="1">
    <location>
        <begin position="1"/>
        <end position="79"/>
    </location>
</feature>
<evidence type="ECO:0000313" key="4">
    <source>
        <dbReference type="Proteomes" id="UP000807371"/>
    </source>
</evidence>
<feature type="compositionally biased region" description="Basic and acidic residues" evidence="1">
    <location>
        <begin position="70"/>
        <end position="79"/>
    </location>
</feature>
<feature type="compositionally biased region" description="Basic and acidic residues" evidence="1">
    <location>
        <begin position="15"/>
        <end position="53"/>
    </location>
</feature>
<dbReference type="RefSeq" id="WP_197988279.1">
    <property type="nucleotide sequence ID" value="NZ_JACYXC010000001.1"/>
</dbReference>
<proteinExistence type="predicted"/>
<name>A0ABS0NHE5_9ACTN</name>
<accession>A0ABS0NHE5</accession>